<evidence type="ECO:0000313" key="1">
    <source>
        <dbReference type="EMBL" id="CAE0720764.1"/>
    </source>
</evidence>
<reference evidence="1" key="1">
    <citation type="submission" date="2021-01" db="EMBL/GenBank/DDBJ databases">
        <authorList>
            <person name="Corre E."/>
            <person name="Pelletier E."/>
            <person name="Niang G."/>
            <person name="Scheremetjew M."/>
            <person name="Finn R."/>
            <person name="Kale V."/>
            <person name="Holt S."/>
            <person name="Cochrane G."/>
            <person name="Meng A."/>
            <person name="Brown T."/>
            <person name="Cohen L."/>
        </authorList>
    </citation>
    <scope>NUCLEOTIDE SEQUENCE</scope>
    <source>
        <strain evidence="1">10249 10 AB</strain>
    </source>
</reference>
<gene>
    <name evidence="1" type="ORF">PAUS00366_LOCUS13518</name>
</gene>
<dbReference type="EMBL" id="HBIX01018974">
    <property type="protein sequence ID" value="CAE0720764.1"/>
    <property type="molecule type" value="Transcribed_RNA"/>
</dbReference>
<organism evidence="1">
    <name type="scientific">Pseudo-nitzschia australis</name>
    <dbReference type="NCBI Taxonomy" id="44445"/>
    <lineage>
        <taxon>Eukaryota</taxon>
        <taxon>Sar</taxon>
        <taxon>Stramenopiles</taxon>
        <taxon>Ochrophyta</taxon>
        <taxon>Bacillariophyta</taxon>
        <taxon>Bacillariophyceae</taxon>
        <taxon>Bacillariophycidae</taxon>
        <taxon>Bacillariales</taxon>
        <taxon>Bacillariaceae</taxon>
        <taxon>Pseudo-nitzschia</taxon>
    </lineage>
</organism>
<protein>
    <submittedName>
        <fullName evidence="1">Uncharacterized protein</fullName>
    </submittedName>
</protein>
<name>A0A7S4ELS1_9STRA</name>
<dbReference type="AlphaFoldDB" id="A0A7S4ELS1"/>
<proteinExistence type="predicted"/>
<accession>A0A7S4ELS1</accession>
<sequence>MTHDKNHPRPCKNHSVTFIQPFPLYTGRVYASSLLLCNKHIDKYPTHIIGAINLPATDHFMLDTYTSDDPQPTTLGISVGCADGTTMQATATDVLSIPELPGAARGCHKFQEISLPLISVPKLYQAGYNVHFSKDKVNVTTSHGKHLLTGMMDKTRNLYLLPIPSQSPLGPATVPTPPHTAANAYTIRPTTTLLQYLHATAGFPPLSTFKDGIARNAYITWLGLTVALVDALLQESPYTALGHLHKLKQGIHQTTHTSPK</sequence>